<dbReference type="InterPro" id="IPR041685">
    <property type="entry name" value="AAA_GajA/Old/RecF-like"/>
</dbReference>
<dbReference type="Pfam" id="PF13175">
    <property type="entry name" value="AAA_15"/>
    <property type="match status" value="1"/>
</dbReference>
<dbReference type="PANTHER" id="PTHR43581">
    <property type="entry name" value="ATP/GTP PHOSPHATASE"/>
    <property type="match status" value="1"/>
</dbReference>
<dbReference type="InterPro" id="IPR027417">
    <property type="entry name" value="P-loop_NTPase"/>
</dbReference>
<dbReference type="RefSeq" id="WP_127343001.1">
    <property type="nucleotide sequence ID" value="NZ_RJJX01000005.1"/>
</dbReference>
<sequence length="530" mass="62142">MKLHSLWISEYKNIEDLTLNFDSNHLITLLVGKNGLGKSNLIEILALIFRDLDLLTKEEQFEVWSNPNDRFEYEIEYSCRGNDLKIVCKSNVFEVWKGNTVGEYQEITFRDFIKNRKEKYLPKYIIGYYSGENKRVRDIIKVHEEKQYDLLYRSMQGADTISSFRNLYFSENHHSQLILFVLIVYRFFESDENEFNSSVEDLFENYLQIEEIKNLSLHFKQPSWQVEDIGGVNKSIELIVENINSEVEFPFWNLAGKIDKLLTVLYDHQIDYGVPLAGLNTDEKREELEFDRIRLKELYNDVKKEFPSPLDFFDAIESTMIQKIDIFNKLSLRVKKEGISTPFEFIQLSEGEQQLLTVLGLLLIFGKEDCLFLLDEPDTHLNPQWQRDYVRLLDDFNKKNENSHIIVATHSPLIVQAADKADVFLFKKDENNKITVLKDPHRIANWRIDHVMMSKYFGLENSRPPSTDEFMKERELLLSKTDLSVEDIAGLKEISKTEDVFPTGETIRDVKALNTIHNIALRINKGDDKD</sequence>
<dbReference type="EMBL" id="RJJX01000005">
    <property type="protein sequence ID" value="RUT78944.1"/>
    <property type="molecule type" value="Genomic_DNA"/>
</dbReference>
<proteinExistence type="predicted"/>
<reference evidence="2 3" key="1">
    <citation type="submission" date="2018-11" db="EMBL/GenBank/DDBJ databases">
        <title>Parancylomarina longa gen. nov., sp. nov., isolated from sediments of southern Okinawa.</title>
        <authorList>
            <person name="Fu T."/>
        </authorList>
    </citation>
    <scope>NUCLEOTIDE SEQUENCE [LARGE SCALE GENOMIC DNA]</scope>
    <source>
        <strain evidence="2 3">T3-2 S1-C</strain>
    </source>
</reference>
<name>A0A434AWP2_9BACT</name>
<dbReference type="Proteomes" id="UP000282985">
    <property type="component" value="Unassembled WGS sequence"/>
</dbReference>
<organism evidence="2 3">
    <name type="scientific">Ancylomarina longa</name>
    <dbReference type="NCBI Taxonomy" id="2487017"/>
    <lineage>
        <taxon>Bacteria</taxon>
        <taxon>Pseudomonadati</taxon>
        <taxon>Bacteroidota</taxon>
        <taxon>Bacteroidia</taxon>
        <taxon>Marinilabiliales</taxon>
        <taxon>Marinifilaceae</taxon>
        <taxon>Ancylomarina</taxon>
    </lineage>
</organism>
<dbReference type="InterPro" id="IPR051396">
    <property type="entry name" value="Bact_Antivir_Def_Nuclease"/>
</dbReference>
<dbReference type="Gene3D" id="3.40.50.300">
    <property type="entry name" value="P-loop containing nucleotide triphosphate hydrolases"/>
    <property type="match status" value="1"/>
</dbReference>
<evidence type="ECO:0000313" key="3">
    <source>
        <dbReference type="Proteomes" id="UP000282985"/>
    </source>
</evidence>
<protein>
    <recommendedName>
        <fullName evidence="1">Endonuclease GajA/Old nuclease/RecF-like AAA domain-containing protein</fullName>
    </recommendedName>
</protein>
<keyword evidence="3" id="KW-1185">Reference proteome</keyword>
<dbReference type="OrthoDB" id="9769293at2"/>
<evidence type="ECO:0000259" key="1">
    <source>
        <dbReference type="Pfam" id="PF13175"/>
    </source>
</evidence>
<dbReference type="AlphaFoldDB" id="A0A434AWP2"/>
<gene>
    <name evidence="2" type="ORF">DLK05_05535</name>
</gene>
<dbReference type="CDD" id="cd00267">
    <property type="entry name" value="ABC_ATPase"/>
    <property type="match status" value="1"/>
</dbReference>
<feature type="domain" description="Endonuclease GajA/Old nuclease/RecF-like AAA" evidence="1">
    <location>
        <begin position="1"/>
        <end position="415"/>
    </location>
</feature>
<dbReference type="SUPFAM" id="SSF52540">
    <property type="entry name" value="P-loop containing nucleoside triphosphate hydrolases"/>
    <property type="match status" value="1"/>
</dbReference>
<accession>A0A434AWP2</accession>
<comment type="caution">
    <text evidence="2">The sequence shown here is derived from an EMBL/GenBank/DDBJ whole genome shotgun (WGS) entry which is preliminary data.</text>
</comment>
<dbReference type="PANTHER" id="PTHR43581:SF2">
    <property type="entry name" value="EXCINUCLEASE ATPASE SUBUNIT"/>
    <property type="match status" value="1"/>
</dbReference>
<evidence type="ECO:0000313" key="2">
    <source>
        <dbReference type="EMBL" id="RUT78944.1"/>
    </source>
</evidence>